<dbReference type="PROSITE" id="PS51318">
    <property type="entry name" value="TAT"/>
    <property type="match status" value="1"/>
</dbReference>
<feature type="domain" description="Gfo/Idh/MocA-like oxidoreductase bacterial type C-terminal" evidence="3">
    <location>
        <begin position="193"/>
        <end position="272"/>
    </location>
</feature>
<organism evidence="4 5">
    <name type="scientific">Stratiformator vulcanicus</name>
    <dbReference type="NCBI Taxonomy" id="2527980"/>
    <lineage>
        <taxon>Bacteria</taxon>
        <taxon>Pseudomonadati</taxon>
        <taxon>Planctomycetota</taxon>
        <taxon>Planctomycetia</taxon>
        <taxon>Planctomycetales</taxon>
        <taxon>Planctomycetaceae</taxon>
        <taxon>Stratiformator</taxon>
    </lineage>
</organism>
<dbReference type="Gene3D" id="3.30.360.10">
    <property type="entry name" value="Dihydrodipicolinate Reductase, domain 2"/>
    <property type="match status" value="1"/>
</dbReference>
<accession>A0A517QYL2</accession>
<dbReference type="Proteomes" id="UP000317318">
    <property type="component" value="Chromosome"/>
</dbReference>
<dbReference type="PANTHER" id="PTHR43818:SF5">
    <property type="entry name" value="OXIDOREDUCTASE FAMILY PROTEIN"/>
    <property type="match status" value="1"/>
</dbReference>
<keyword evidence="5" id="KW-1185">Reference proteome</keyword>
<dbReference type="InterPro" id="IPR050463">
    <property type="entry name" value="Gfo/Idh/MocA_oxidrdct_glycsds"/>
</dbReference>
<gene>
    <name evidence="4" type="primary">iolG_4</name>
    <name evidence="4" type="ORF">Pan189_10460</name>
</gene>
<dbReference type="InterPro" id="IPR000683">
    <property type="entry name" value="Gfo/Idh/MocA-like_OxRdtase_N"/>
</dbReference>
<dbReference type="Pfam" id="PF19051">
    <property type="entry name" value="GFO_IDH_MocA_C2"/>
    <property type="match status" value="1"/>
</dbReference>
<dbReference type="InterPro" id="IPR036291">
    <property type="entry name" value="NAD(P)-bd_dom_sf"/>
</dbReference>
<dbReference type="Gene3D" id="3.40.50.720">
    <property type="entry name" value="NAD(P)-binding Rossmann-like Domain"/>
    <property type="match status" value="1"/>
</dbReference>
<sequence precursor="true">MTSPSRRDFLATTSAVAGAAALAGPASAAKSDANDRIRVAVIGVRNRGKNHIEALAKAAEDDNVEIAAICDCHLEFAEKAADKAEELVGYRPRVEQDLRKIMDDASIDAVTIATPNHWHALATVWACEAGKDVYVEKPGTQNFDEGEKVVAAARQNSRIVQHGTQCRGSANIQEGMQKLKEGVIGRPYMARMINYKFRGKPLGKHSKRPVPKELDWDLWCGPGPLVEYSNFNFYRNNWTWDFGVGDLGNQGVHQLDMVRWGLGLDRNPDRVQAMGGNLVYPDSDIETPNTLACSYEWGNGDDKLMVTAETREGCTNVEGGMGTKYPFVDHKNAVGVIFYGTEGYMQIADYSSYRTFLGRERTPGPYAAVEGAPMMDADHVINWVKCIRSRRKEDLAAEIAEGVLSSNLCHLGNVAYRAGQTLELTGGDFSNKSSLEQYLTRDEYRAPYQMPQVI</sequence>
<feature type="signal peptide" evidence="1">
    <location>
        <begin position="1"/>
        <end position="28"/>
    </location>
</feature>
<dbReference type="AlphaFoldDB" id="A0A517QYL2"/>
<keyword evidence="4" id="KW-0560">Oxidoreductase</keyword>
<dbReference type="InterPro" id="IPR006311">
    <property type="entry name" value="TAT_signal"/>
</dbReference>
<dbReference type="EMBL" id="CP036268">
    <property type="protein sequence ID" value="QDT36684.1"/>
    <property type="molecule type" value="Genomic_DNA"/>
</dbReference>
<name>A0A517QYL2_9PLAN</name>
<dbReference type="KEGG" id="svp:Pan189_10460"/>
<feature type="chain" id="PRO_5021829042" evidence="1">
    <location>
        <begin position="29"/>
        <end position="454"/>
    </location>
</feature>
<dbReference type="SUPFAM" id="SSF55347">
    <property type="entry name" value="Glyceraldehyde-3-phosphate dehydrogenase-like, C-terminal domain"/>
    <property type="match status" value="1"/>
</dbReference>
<keyword evidence="1" id="KW-0732">Signal</keyword>
<reference evidence="4 5" key="1">
    <citation type="submission" date="2019-02" db="EMBL/GenBank/DDBJ databases">
        <title>Deep-cultivation of Planctomycetes and their phenomic and genomic characterization uncovers novel biology.</title>
        <authorList>
            <person name="Wiegand S."/>
            <person name="Jogler M."/>
            <person name="Boedeker C."/>
            <person name="Pinto D."/>
            <person name="Vollmers J."/>
            <person name="Rivas-Marin E."/>
            <person name="Kohn T."/>
            <person name="Peeters S.H."/>
            <person name="Heuer A."/>
            <person name="Rast P."/>
            <person name="Oberbeckmann S."/>
            <person name="Bunk B."/>
            <person name="Jeske O."/>
            <person name="Meyerdierks A."/>
            <person name="Storesund J.E."/>
            <person name="Kallscheuer N."/>
            <person name="Luecker S."/>
            <person name="Lage O.M."/>
            <person name="Pohl T."/>
            <person name="Merkel B.J."/>
            <person name="Hornburger P."/>
            <person name="Mueller R.-W."/>
            <person name="Bruemmer F."/>
            <person name="Labrenz M."/>
            <person name="Spormann A.M."/>
            <person name="Op den Camp H."/>
            <person name="Overmann J."/>
            <person name="Amann R."/>
            <person name="Jetten M.S.M."/>
            <person name="Mascher T."/>
            <person name="Medema M.H."/>
            <person name="Devos D.P."/>
            <person name="Kaster A.-K."/>
            <person name="Ovreas L."/>
            <person name="Rohde M."/>
            <person name="Galperin M.Y."/>
            <person name="Jogler C."/>
        </authorList>
    </citation>
    <scope>NUCLEOTIDE SEQUENCE [LARGE SCALE GENOMIC DNA]</scope>
    <source>
        <strain evidence="4 5">Pan189</strain>
    </source>
</reference>
<dbReference type="GO" id="GO:0000166">
    <property type="term" value="F:nucleotide binding"/>
    <property type="evidence" value="ECO:0007669"/>
    <property type="project" value="InterPro"/>
</dbReference>
<dbReference type="NCBIfam" id="TIGR01409">
    <property type="entry name" value="TAT_signal_seq"/>
    <property type="match status" value="1"/>
</dbReference>
<dbReference type="SUPFAM" id="SSF51735">
    <property type="entry name" value="NAD(P)-binding Rossmann-fold domains"/>
    <property type="match status" value="1"/>
</dbReference>
<evidence type="ECO:0000313" key="5">
    <source>
        <dbReference type="Proteomes" id="UP000317318"/>
    </source>
</evidence>
<evidence type="ECO:0000256" key="1">
    <source>
        <dbReference type="SAM" id="SignalP"/>
    </source>
</evidence>
<dbReference type="InterPro" id="IPR043906">
    <property type="entry name" value="Gfo/Idh/MocA_OxRdtase_bact_C"/>
</dbReference>
<feature type="domain" description="Gfo/Idh/MocA-like oxidoreductase N-terminal" evidence="2">
    <location>
        <begin position="37"/>
        <end position="163"/>
    </location>
</feature>
<dbReference type="InterPro" id="IPR019546">
    <property type="entry name" value="TAT_signal_bac_arc"/>
</dbReference>
<dbReference type="PANTHER" id="PTHR43818">
    <property type="entry name" value="BCDNA.GH03377"/>
    <property type="match status" value="1"/>
</dbReference>
<dbReference type="RefSeq" id="WP_145366099.1">
    <property type="nucleotide sequence ID" value="NZ_CP036268.1"/>
</dbReference>
<evidence type="ECO:0000313" key="4">
    <source>
        <dbReference type="EMBL" id="QDT36684.1"/>
    </source>
</evidence>
<dbReference type="OrthoDB" id="9788246at2"/>
<evidence type="ECO:0000259" key="2">
    <source>
        <dbReference type="Pfam" id="PF01408"/>
    </source>
</evidence>
<dbReference type="GO" id="GO:0050112">
    <property type="term" value="F:inositol 2-dehydrogenase (NAD+) activity"/>
    <property type="evidence" value="ECO:0007669"/>
    <property type="project" value="UniProtKB-EC"/>
</dbReference>
<evidence type="ECO:0000259" key="3">
    <source>
        <dbReference type="Pfam" id="PF19051"/>
    </source>
</evidence>
<protein>
    <submittedName>
        <fullName evidence="4">Inositol 2-dehydrogenase</fullName>
        <ecNumber evidence="4">1.1.1.18</ecNumber>
    </submittedName>
</protein>
<dbReference type="Pfam" id="PF01408">
    <property type="entry name" value="GFO_IDH_MocA"/>
    <property type="match status" value="1"/>
</dbReference>
<dbReference type="EC" id="1.1.1.18" evidence="4"/>
<proteinExistence type="predicted"/>